<evidence type="ECO:0000256" key="2">
    <source>
        <dbReference type="ARBA" id="ARBA00006727"/>
    </source>
</evidence>
<keyword evidence="3" id="KW-1133">Transmembrane helix</keyword>
<evidence type="ECO:0000256" key="1">
    <source>
        <dbReference type="ARBA" id="ARBA00004141"/>
    </source>
</evidence>
<feature type="transmembrane region" description="Helical" evidence="3">
    <location>
        <begin position="209"/>
        <end position="228"/>
    </location>
</feature>
<keyword evidence="5" id="KW-1185">Reference proteome</keyword>
<feature type="transmembrane region" description="Helical" evidence="3">
    <location>
        <begin position="421"/>
        <end position="444"/>
    </location>
</feature>
<comment type="caution">
    <text evidence="4">The sequence shown here is derived from an EMBL/GenBank/DDBJ whole genome shotgun (WGS) entry which is preliminary data.</text>
</comment>
<name>A0A9P4UIC6_9PEZI</name>
<feature type="transmembrane region" description="Helical" evidence="3">
    <location>
        <begin position="119"/>
        <end position="138"/>
    </location>
</feature>
<gene>
    <name evidence="4" type="ORF">K431DRAFT_278407</name>
</gene>
<feature type="transmembrane region" description="Helical" evidence="3">
    <location>
        <begin position="47"/>
        <end position="66"/>
    </location>
</feature>
<dbReference type="Proteomes" id="UP000799441">
    <property type="component" value="Unassembled WGS sequence"/>
</dbReference>
<dbReference type="PANTHER" id="PTHR11360:SF287">
    <property type="entry name" value="MFS MONOCARBOXYLATE TRANSPORTER"/>
    <property type="match status" value="1"/>
</dbReference>
<feature type="transmembrane region" description="Helical" evidence="3">
    <location>
        <begin position="318"/>
        <end position="341"/>
    </location>
</feature>
<proteinExistence type="inferred from homology"/>
<comment type="subcellular location">
    <subcellularLocation>
        <location evidence="1">Membrane</location>
        <topology evidence="1">Multi-pass membrane protein</topology>
    </subcellularLocation>
</comment>
<evidence type="ECO:0000313" key="4">
    <source>
        <dbReference type="EMBL" id="KAF2716712.1"/>
    </source>
</evidence>
<dbReference type="GO" id="GO:0016020">
    <property type="term" value="C:membrane"/>
    <property type="evidence" value="ECO:0007669"/>
    <property type="project" value="UniProtKB-SubCell"/>
</dbReference>
<dbReference type="AlphaFoldDB" id="A0A9P4UIC6"/>
<dbReference type="SUPFAM" id="SSF103473">
    <property type="entry name" value="MFS general substrate transporter"/>
    <property type="match status" value="1"/>
</dbReference>
<dbReference type="GO" id="GO:0022857">
    <property type="term" value="F:transmembrane transporter activity"/>
    <property type="evidence" value="ECO:0007669"/>
    <property type="project" value="InterPro"/>
</dbReference>
<dbReference type="Pfam" id="PF07690">
    <property type="entry name" value="MFS_1"/>
    <property type="match status" value="1"/>
</dbReference>
<protein>
    <submittedName>
        <fullName evidence="4">MFS general substrate transporter</fullName>
    </submittedName>
</protein>
<feature type="transmembrane region" description="Helical" evidence="3">
    <location>
        <begin position="378"/>
        <end position="401"/>
    </location>
</feature>
<reference evidence="4" key="1">
    <citation type="journal article" date="2020" name="Stud. Mycol.">
        <title>101 Dothideomycetes genomes: a test case for predicting lifestyles and emergence of pathogens.</title>
        <authorList>
            <person name="Haridas S."/>
            <person name="Albert R."/>
            <person name="Binder M."/>
            <person name="Bloem J."/>
            <person name="Labutti K."/>
            <person name="Salamov A."/>
            <person name="Andreopoulos B."/>
            <person name="Baker S."/>
            <person name="Barry K."/>
            <person name="Bills G."/>
            <person name="Bluhm B."/>
            <person name="Cannon C."/>
            <person name="Castanera R."/>
            <person name="Culley D."/>
            <person name="Daum C."/>
            <person name="Ezra D."/>
            <person name="Gonzalez J."/>
            <person name="Henrissat B."/>
            <person name="Kuo A."/>
            <person name="Liang C."/>
            <person name="Lipzen A."/>
            <person name="Lutzoni F."/>
            <person name="Magnuson J."/>
            <person name="Mondo S."/>
            <person name="Nolan M."/>
            <person name="Ohm R."/>
            <person name="Pangilinan J."/>
            <person name="Park H.-J."/>
            <person name="Ramirez L."/>
            <person name="Alfaro M."/>
            <person name="Sun H."/>
            <person name="Tritt A."/>
            <person name="Yoshinaga Y."/>
            <person name="Zwiers L.-H."/>
            <person name="Turgeon B."/>
            <person name="Goodwin S."/>
            <person name="Spatafora J."/>
            <person name="Crous P."/>
            <person name="Grigoriev I."/>
        </authorList>
    </citation>
    <scope>NUCLEOTIDE SEQUENCE</scope>
    <source>
        <strain evidence="4">CBS 116435</strain>
    </source>
</reference>
<comment type="similarity">
    <text evidence="2">Belongs to the major facilitator superfamily. Monocarboxylate porter (TC 2.A.1.13) family.</text>
</comment>
<feature type="transmembrane region" description="Helical" evidence="3">
    <location>
        <begin position="291"/>
        <end position="311"/>
    </location>
</feature>
<evidence type="ECO:0000256" key="3">
    <source>
        <dbReference type="SAM" id="Phobius"/>
    </source>
</evidence>
<dbReference type="InterPro" id="IPR036259">
    <property type="entry name" value="MFS_trans_sf"/>
</dbReference>
<accession>A0A9P4UIC6</accession>
<dbReference type="EMBL" id="MU003864">
    <property type="protein sequence ID" value="KAF2716712.1"/>
    <property type="molecule type" value="Genomic_DNA"/>
</dbReference>
<dbReference type="InterPro" id="IPR011701">
    <property type="entry name" value="MFS"/>
</dbReference>
<feature type="transmembrane region" description="Helical" evidence="3">
    <location>
        <begin position="249"/>
        <end position="271"/>
    </location>
</feature>
<sequence>MDQTSTQHDVELQQRDTSTENIPEYATGLGLGENHGQSLPQYDGGRAAWRLLLAAFVFEALLWGFPLSFGVFQNYYSRLPAFANHSFISVIGSTSSGISYLAAPFIIPFIRRRSKYRRHMILIGWPICLLSLVAGSFANSLGALIFTQGIMYGVGFVIFYYPILSMVNEFWVARRGMAYGLLCSASGVSGAAMPFCIEALLEKYGYQTTLRAIAVGLFVLTAPLIPLLKGRLPESEVSATAATKTDWTFLKTPLFWIYNASNLAMGAGYFFPGLYLPSYAISNGLSSTQGVVLLAIMSVSQVLGQVSYGYLSDQNPLPLNLLSISSTLTATVAVFACWGLAHTFPLLVVFSLVYGFFGAGYTAMWARMGTAISSEPTAAFAVFGLLNFGKGIGNVLAGPISGALLKSATELDDDSYGTRRYRLIVLFTGSCMCASAAMVALCYVKRLPSCCSLVLFQRR</sequence>
<feature type="transmembrane region" description="Helical" evidence="3">
    <location>
        <begin position="347"/>
        <end position="366"/>
    </location>
</feature>
<dbReference type="OrthoDB" id="2213137at2759"/>
<evidence type="ECO:0000313" key="5">
    <source>
        <dbReference type="Proteomes" id="UP000799441"/>
    </source>
</evidence>
<dbReference type="Gene3D" id="1.20.1250.20">
    <property type="entry name" value="MFS general substrate transporter like domains"/>
    <property type="match status" value="2"/>
</dbReference>
<feature type="transmembrane region" description="Helical" evidence="3">
    <location>
        <begin position="144"/>
        <end position="164"/>
    </location>
</feature>
<keyword evidence="3" id="KW-0472">Membrane</keyword>
<dbReference type="PANTHER" id="PTHR11360">
    <property type="entry name" value="MONOCARBOXYLATE TRANSPORTER"/>
    <property type="match status" value="1"/>
</dbReference>
<feature type="transmembrane region" description="Helical" evidence="3">
    <location>
        <begin position="176"/>
        <end position="197"/>
    </location>
</feature>
<feature type="transmembrane region" description="Helical" evidence="3">
    <location>
        <begin position="86"/>
        <end position="107"/>
    </location>
</feature>
<organism evidence="4 5">
    <name type="scientific">Polychaeton citri CBS 116435</name>
    <dbReference type="NCBI Taxonomy" id="1314669"/>
    <lineage>
        <taxon>Eukaryota</taxon>
        <taxon>Fungi</taxon>
        <taxon>Dikarya</taxon>
        <taxon>Ascomycota</taxon>
        <taxon>Pezizomycotina</taxon>
        <taxon>Dothideomycetes</taxon>
        <taxon>Dothideomycetidae</taxon>
        <taxon>Capnodiales</taxon>
        <taxon>Capnodiaceae</taxon>
        <taxon>Polychaeton</taxon>
    </lineage>
</organism>
<keyword evidence="3" id="KW-0812">Transmembrane</keyword>
<dbReference type="InterPro" id="IPR050327">
    <property type="entry name" value="Proton-linked_MCT"/>
</dbReference>